<dbReference type="InterPro" id="IPR003788">
    <property type="entry name" value="NDUFAF7"/>
</dbReference>
<dbReference type="AlphaFoldDB" id="A0A1G4JQ82"/>
<gene>
    <name evidence="8" type="ORF">LAMI_0E12706G</name>
</gene>
<evidence type="ECO:0000313" key="8">
    <source>
        <dbReference type="EMBL" id="SCU92956.1"/>
    </source>
</evidence>
<keyword evidence="4 7" id="KW-0808">Transferase</keyword>
<dbReference type="GO" id="GO:0035243">
    <property type="term" value="F:protein-arginine omega-N symmetric methyltransferase activity"/>
    <property type="evidence" value="ECO:0007669"/>
    <property type="project" value="UniProtKB-EC"/>
</dbReference>
<dbReference type="GO" id="GO:0032259">
    <property type="term" value="P:methylation"/>
    <property type="evidence" value="ECO:0007669"/>
    <property type="project" value="UniProtKB-KW"/>
</dbReference>
<evidence type="ECO:0000256" key="2">
    <source>
        <dbReference type="ARBA" id="ARBA00005891"/>
    </source>
</evidence>
<protein>
    <recommendedName>
        <fullName evidence="7">Protein arginine methyltransferase NDUFAF7</fullName>
        <ecNumber evidence="7">2.1.1.320</ecNumber>
    </recommendedName>
</protein>
<evidence type="ECO:0000256" key="4">
    <source>
        <dbReference type="ARBA" id="ARBA00022679"/>
    </source>
</evidence>
<dbReference type="OrthoDB" id="17415at2759"/>
<accession>A0A1G4JQ82</accession>
<dbReference type="Proteomes" id="UP000191024">
    <property type="component" value="Chromosome E"/>
</dbReference>
<proteinExistence type="inferred from homology"/>
<organism evidence="8 9">
    <name type="scientific">Lachancea mirantina</name>
    <dbReference type="NCBI Taxonomy" id="1230905"/>
    <lineage>
        <taxon>Eukaryota</taxon>
        <taxon>Fungi</taxon>
        <taxon>Dikarya</taxon>
        <taxon>Ascomycota</taxon>
        <taxon>Saccharomycotina</taxon>
        <taxon>Saccharomycetes</taxon>
        <taxon>Saccharomycetales</taxon>
        <taxon>Saccharomycetaceae</taxon>
        <taxon>Lachancea</taxon>
    </lineage>
</organism>
<comment type="similarity">
    <text evidence="2 7">Belongs to the NDUFAF7 family.</text>
</comment>
<reference evidence="8 9" key="1">
    <citation type="submission" date="2016-03" db="EMBL/GenBank/DDBJ databases">
        <authorList>
            <person name="Devillers H."/>
        </authorList>
    </citation>
    <scope>NUCLEOTIDE SEQUENCE [LARGE SCALE GENOMIC DNA]</scope>
    <source>
        <strain evidence="8">CBS 11717</strain>
    </source>
</reference>
<keyword evidence="5 7" id="KW-0496">Mitochondrion</keyword>
<dbReference type="PANTHER" id="PTHR12049:SF5">
    <property type="entry name" value="PROTEIN ARGININE METHYLTRANSFERASE NDUFAF7 HOMOLOG, MITOCHONDRIAL"/>
    <property type="match status" value="1"/>
</dbReference>
<evidence type="ECO:0000256" key="6">
    <source>
        <dbReference type="ARBA" id="ARBA00048612"/>
    </source>
</evidence>
<evidence type="ECO:0000256" key="1">
    <source>
        <dbReference type="ARBA" id="ARBA00004173"/>
    </source>
</evidence>
<evidence type="ECO:0000256" key="3">
    <source>
        <dbReference type="ARBA" id="ARBA00022603"/>
    </source>
</evidence>
<keyword evidence="9" id="KW-1185">Reference proteome</keyword>
<keyword evidence="3 7" id="KW-0489">Methyltransferase</keyword>
<evidence type="ECO:0000313" key="9">
    <source>
        <dbReference type="Proteomes" id="UP000191024"/>
    </source>
</evidence>
<dbReference type="EMBL" id="LT598465">
    <property type="protein sequence ID" value="SCU92956.1"/>
    <property type="molecule type" value="Genomic_DNA"/>
</dbReference>
<name>A0A1G4JQ82_9SACH</name>
<dbReference type="STRING" id="1230905.A0A1G4JQ82"/>
<comment type="subcellular location">
    <subcellularLocation>
        <location evidence="1 7">Mitochondrion</location>
    </subcellularLocation>
</comment>
<comment type="function">
    <text evidence="7">Arginine methyltransferase involved in the assembly or stability of mitochondrial NADH:ubiquinone oxidoreductase complex (complex I).</text>
</comment>
<sequence length="380" mass="44092">MRSFQKLILRRKHTFPLWTTHDLLRSGLPARGSEATIPYRDFIEWVGIENQKSQNFFASQMSLRARHSLPTTAPFQQLLSHCIARWLLVDYKLNYYPYYNLNVVLLHTDFHRSLSIARTLLEYFRSTISPGLFDRVTVFLVPLHDDSRRKLIPDTKIKIVDHSLFSTEPDFLVDDPAHILMVDDIMRNLSQDLIVRRGNEWHQGFVDIATDGSRNMRLEMDMDYWCNKTFRLLEGHLNGAAGDEAFIPTKLVQLLHILKLCVPDHRLLAIDYCATYRPSLVDRLKGLCGYKMQDYHMSQRIGPVNPLHSWEPSSFLCDFNLVKQLYASVNEGMKTCRNDPLETFVESWSDLDESKKSMDWNEVLSQSESLGQSPLSVLHG</sequence>
<dbReference type="GO" id="GO:0005739">
    <property type="term" value="C:mitochondrion"/>
    <property type="evidence" value="ECO:0007669"/>
    <property type="project" value="UniProtKB-SubCell"/>
</dbReference>
<dbReference type="Pfam" id="PF02636">
    <property type="entry name" value="Methyltransf_28"/>
    <property type="match status" value="1"/>
</dbReference>
<dbReference type="PANTHER" id="PTHR12049">
    <property type="entry name" value="PROTEIN ARGININE METHYLTRANSFERASE NDUFAF7, MITOCHONDRIAL"/>
    <property type="match status" value="1"/>
</dbReference>
<comment type="catalytic activity">
    <reaction evidence="6 7">
        <text>L-arginyl-[protein] + 2 S-adenosyl-L-methionine = N(omega),N(omega)'-dimethyl-L-arginyl-[protein] + 2 S-adenosyl-L-homocysteine + 2 H(+)</text>
        <dbReference type="Rhea" id="RHEA:48108"/>
        <dbReference type="Rhea" id="RHEA-COMP:10532"/>
        <dbReference type="Rhea" id="RHEA-COMP:11992"/>
        <dbReference type="ChEBI" id="CHEBI:15378"/>
        <dbReference type="ChEBI" id="CHEBI:29965"/>
        <dbReference type="ChEBI" id="CHEBI:57856"/>
        <dbReference type="ChEBI" id="CHEBI:59789"/>
        <dbReference type="ChEBI" id="CHEBI:88221"/>
        <dbReference type="EC" id="2.1.1.320"/>
    </reaction>
</comment>
<dbReference type="EC" id="2.1.1.320" evidence="7"/>
<evidence type="ECO:0000256" key="5">
    <source>
        <dbReference type="ARBA" id="ARBA00023128"/>
    </source>
</evidence>
<evidence type="ECO:0000256" key="7">
    <source>
        <dbReference type="RuleBase" id="RU364114"/>
    </source>
</evidence>